<feature type="transmembrane region" description="Helical" evidence="1">
    <location>
        <begin position="40"/>
        <end position="60"/>
    </location>
</feature>
<reference evidence="3 4" key="1">
    <citation type="journal article" date="2009" name="BMC Genomics">
        <title>Complete genome sequence of the sugarcane nitrogen-fixing endophyte Gluconacetobacter diazotrophicus Pal5.</title>
        <authorList>
            <person name="Bertalan M."/>
            <person name="Albano R."/>
            <person name="Padua V."/>
            <person name="Rouws L."/>
            <person name="Rojas C."/>
            <person name="Hemerly A."/>
            <person name="Teixeira K."/>
            <person name="Schwab S."/>
            <person name="Araujo J."/>
            <person name="Oliveira A."/>
            <person name="Franca L."/>
            <person name="Magalhaes V."/>
            <person name="Alqueres S."/>
            <person name="Cardoso A."/>
            <person name="Almeida W."/>
            <person name="Loureiro M.M."/>
            <person name="Nogueira E."/>
            <person name="Cidade D."/>
            <person name="Oliveira D."/>
            <person name="Simao T."/>
            <person name="Macedo J."/>
            <person name="Valadao A."/>
            <person name="Dreschsel M."/>
            <person name="Freitas F."/>
            <person name="Vidal M."/>
            <person name="Guedes H."/>
            <person name="Rodrigues E."/>
            <person name="Meneses C."/>
            <person name="Brioso P."/>
            <person name="Pozzer L."/>
            <person name="Figueiredo D."/>
            <person name="Montano H."/>
            <person name="Junior J."/>
            <person name="Filho G."/>
            <person name="Flores V."/>
            <person name="Ferreira B."/>
            <person name="Branco A."/>
            <person name="Gonzalez P."/>
            <person name="Guillobel H."/>
            <person name="Lemos M."/>
            <person name="Seibel L."/>
            <person name="Macedo J."/>
            <person name="Alves-Ferreira M."/>
            <person name="Sachetto-Martins G."/>
            <person name="Coelho A."/>
            <person name="Santos E."/>
            <person name="Amaral G."/>
            <person name="Neves A."/>
            <person name="Pacheco A.B."/>
            <person name="Carvalho D."/>
            <person name="Lery L."/>
            <person name="Bisch P."/>
            <person name="Rossle S.C."/>
            <person name="Urmenyi T."/>
            <person name="Kruger W.V."/>
            <person name="Martins O."/>
            <person name="Baldani J.I."/>
            <person name="Ferreira P.C."/>
        </authorList>
    </citation>
    <scope>NUCLEOTIDE SEQUENCE [LARGE SCALE GENOMIC DNA]</scope>
    <source>
        <strain evidence="4">ATCC 49037 / DSM 5601 / CCUG 37298 / CIP 103539 / LMG 7603 / PAl5</strain>
    </source>
</reference>
<keyword evidence="1" id="KW-1133">Transmembrane helix</keyword>
<evidence type="ECO:0000259" key="2">
    <source>
        <dbReference type="Pfam" id="PF00487"/>
    </source>
</evidence>
<evidence type="ECO:0000313" key="4">
    <source>
        <dbReference type="Proteomes" id="UP000001176"/>
    </source>
</evidence>
<feature type="transmembrane region" description="Helical" evidence="1">
    <location>
        <begin position="132"/>
        <end position="157"/>
    </location>
</feature>
<keyword evidence="4" id="KW-1185">Reference proteome</keyword>
<feature type="domain" description="Fatty acid desaturase" evidence="2">
    <location>
        <begin position="45"/>
        <end position="279"/>
    </location>
</feature>
<dbReference type="GO" id="GO:0006629">
    <property type="term" value="P:lipid metabolic process"/>
    <property type="evidence" value="ECO:0007669"/>
    <property type="project" value="InterPro"/>
</dbReference>
<accession>A9H530</accession>
<proteinExistence type="predicted"/>
<dbReference type="AlphaFoldDB" id="A9H530"/>
<dbReference type="Proteomes" id="UP000001176">
    <property type="component" value="Chromosome"/>
</dbReference>
<name>A9H530_GLUDA</name>
<feature type="transmembrane region" description="Helical" evidence="1">
    <location>
        <begin position="15"/>
        <end position="34"/>
    </location>
</feature>
<dbReference type="Pfam" id="PF00487">
    <property type="entry name" value="FA_desaturase"/>
    <property type="match status" value="1"/>
</dbReference>
<feature type="transmembrane region" description="Helical" evidence="1">
    <location>
        <begin position="169"/>
        <end position="188"/>
    </location>
</feature>
<dbReference type="EMBL" id="AM889285">
    <property type="protein sequence ID" value="CAP54281.1"/>
    <property type="molecule type" value="Genomic_DNA"/>
</dbReference>
<organism evidence="3 4">
    <name type="scientific">Gluconacetobacter diazotrophicus (strain ATCC 49037 / DSM 5601 / CCUG 37298 / CIP 103539 / LMG 7603 / PAl5)</name>
    <dbReference type="NCBI Taxonomy" id="272568"/>
    <lineage>
        <taxon>Bacteria</taxon>
        <taxon>Pseudomonadati</taxon>
        <taxon>Pseudomonadota</taxon>
        <taxon>Alphaproteobacteria</taxon>
        <taxon>Acetobacterales</taxon>
        <taxon>Acetobacteraceae</taxon>
        <taxon>Gluconacetobacter</taxon>
    </lineage>
</organism>
<dbReference type="KEGG" id="gdi:GDI0338"/>
<feature type="transmembrane region" description="Helical" evidence="1">
    <location>
        <begin position="194"/>
        <end position="213"/>
    </location>
</feature>
<keyword evidence="1" id="KW-0812">Transmembrane</keyword>
<dbReference type="InterPro" id="IPR005804">
    <property type="entry name" value="FA_desaturase_dom"/>
</dbReference>
<sequence>MVDVLMIRDVSARPAIEWPTCLAILLCYGTWLAAGTVVYRFSPVAGLALLAVAIAFHSSLQHEATHRHPTPSAGLNEILVGLPIGLLYPFRRYRETHLAHHRDGTLTDPDDDPESYYHDPARLARLPWPARWLLGLNNLFLGRLVLGPVVGFGRFVAADARRIGRGDGAVRAAWLIHALSLLPVAWIVERVFGMPFWLYLAGPAYGGAALIGIRTYCEHQWHDVPERRTVIVERSWLAPVFLYNNLHIVHHARPDLPWYRLPAAYRADRQHWHGLNGGYVYRGYGAITWRYLLRRKEPLAHPPRRAAGP</sequence>
<gene>
    <name evidence="3" type="ordered locus">GDI0338</name>
</gene>
<protein>
    <submittedName>
        <fullName evidence="3">Putative fatty acid desaturase</fullName>
    </submittedName>
</protein>
<keyword evidence="1" id="KW-0472">Membrane</keyword>
<evidence type="ECO:0000313" key="3">
    <source>
        <dbReference type="EMBL" id="CAP54281.1"/>
    </source>
</evidence>
<evidence type="ECO:0000256" key="1">
    <source>
        <dbReference type="SAM" id="Phobius"/>
    </source>
</evidence>